<evidence type="ECO:0000256" key="1">
    <source>
        <dbReference type="SAM" id="Phobius"/>
    </source>
</evidence>
<accession>A0AAV7BBY0</accession>
<dbReference type="AlphaFoldDB" id="A0AAV7BBY0"/>
<feature type="transmembrane region" description="Helical" evidence="1">
    <location>
        <begin position="65"/>
        <end position="90"/>
    </location>
</feature>
<keyword evidence="3" id="KW-1185">Reference proteome</keyword>
<dbReference type="Proteomes" id="UP000824782">
    <property type="component" value="Unassembled WGS sequence"/>
</dbReference>
<evidence type="ECO:0000313" key="3">
    <source>
        <dbReference type="Proteomes" id="UP000824782"/>
    </source>
</evidence>
<keyword evidence="1" id="KW-1133">Transmembrane helix</keyword>
<dbReference type="EMBL" id="WNYA01000006">
    <property type="protein sequence ID" value="KAG8570039.1"/>
    <property type="molecule type" value="Genomic_DNA"/>
</dbReference>
<evidence type="ECO:0000313" key="2">
    <source>
        <dbReference type="EMBL" id="KAG8570039.1"/>
    </source>
</evidence>
<name>A0AAV7BBY0_ENGPU</name>
<sequence>MTSFPLKNVLSIQYGSTWHRFWIGVQKLRLFYSYRMFFTYCPLVVAKGSQNMSVDWRVFILVKRIFGLLLLILMSIGWALRIISMGSLLITY</sequence>
<organism evidence="2 3">
    <name type="scientific">Engystomops pustulosus</name>
    <name type="common">Tungara frog</name>
    <name type="synonym">Physalaemus pustulosus</name>
    <dbReference type="NCBI Taxonomy" id="76066"/>
    <lineage>
        <taxon>Eukaryota</taxon>
        <taxon>Metazoa</taxon>
        <taxon>Chordata</taxon>
        <taxon>Craniata</taxon>
        <taxon>Vertebrata</taxon>
        <taxon>Euteleostomi</taxon>
        <taxon>Amphibia</taxon>
        <taxon>Batrachia</taxon>
        <taxon>Anura</taxon>
        <taxon>Neobatrachia</taxon>
        <taxon>Hyloidea</taxon>
        <taxon>Leptodactylidae</taxon>
        <taxon>Leiuperinae</taxon>
        <taxon>Engystomops</taxon>
    </lineage>
</organism>
<proteinExistence type="predicted"/>
<protein>
    <submittedName>
        <fullName evidence="2">Uncharacterized protein</fullName>
    </submittedName>
</protein>
<reference evidence="2" key="1">
    <citation type="thesis" date="2020" institute="ProQuest LLC" country="789 East Eisenhower Parkway, Ann Arbor, MI, USA">
        <title>Comparative Genomics and Chromosome Evolution.</title>
        <authorList>
            <person name="Mudd A.B."/>
        </authorList>
    </citation>
    <scope>NUCLEOTIDE SEQUENCE</scope>
    <source>
        <strain evidence="2">237g6f4</strain>
        <tissue evidence="2">Blood</tissue>
    </source>
</reference>
<comment type="caution">
    <text evidence="2">The sequence shown here is derived from an EMBL/GenBank/DDBJ whole genome shotgun (WGS) entry which is preliminary data.</text>
</comment>
<gene>
    <name evidence="2" type="ORF">GDO81_014661</name>
</gene>
<keyword evidence="1" id="KW-0472">Membrane</keyword>
<keyword evidence="1" id="KW-0812">Transmembrane</keyword>